<reference evidence="2 3" key="1">
    <citation type="submission" date="2019-04" db="EMBL/GenBank/DDBJ databases">
        <authorList>
            <consortium name="DOE Joint Genome Institute"/>
            <person name="Mondo S."/>
            <person name="Kjaerbolling I."/>
            <person name="Vesth T."/>
            <person name="Frisvad J.C."/>
            <person name="Nybo J.L."/>
            <person name="Theobald S."/>
            <person name="Kildgaard S."/>
            <person name="Isbrandt T."/>
            <person name="Kuo A."/>
            <person name="Sato A."/>
            <person name="Lyhne E.K."/>
            <person name="Kogle M.E."/>
            <person name="Wiebenga A."/>
            <person name="Kun R.S."/>
            <person name="Lubbers R.J."/>
            <person name="Makela M.R."/>
            <person name="Barry K."/>
            <person name="Chovatia M."/>
            <person name="Clum A."/>
            <person name="Daum C."/>
            <person name="Haridas S."/>
            <person name="He G."/>
            <person name="LaButti K."/>
            <person name="Lipzen A."/>
            <person name="Riley R."/>
            <person name="Salamov A."/>
            <person name="Simmons B.A."/>
            <person name="Magnuson J.K."/>
            <person name="Henrissat B."/>
            <person name="Mortensen U.H."/>
            <person name="Larsen T.O."/>
            <person name="Devries R.P."/>
            <person name="Grigoriev I.V."/>
            <person name="Machida M."/>
            <person name="Baker S.E."/>
            <person name="Andersen M.R."/>
            <person name="Cantor M.N."/>
            <person name="Hua S.X."/>
        </authorList>
    </citation>
    <scope>NUCLEOTIDE SEQUENCE [LARGE SCALE GENOMIC DNA]</scope>
    <source>
        <strain evidence="2 3">CBS 117616</strain>
    </source>
</reference>
<evidence type="ECO:0000256" key="1">
    <source>
        <dbReference type="SAM" id="Phobius"/>
    </source>
</evidence>
<sequence length="70" mass="7438">MAMKSLIALKEPPSVCTMTLTILIMMQICIATISALMAKWTHQPRLQASPQLPLPALGCPAGPESPLSGH</sequence>
<keyword evidence="1" id="KW-0472">Membrane</keyword>
<name>A0ABQ6W3B2_9EURO</name>
<keyword evidence="1" id="KW-0812">Transmembrane</keyword>
<evidence type="ECO:0000313" key="2">
    <source>
        <dbReference type="EMBL" id="KAE8411634.1"/>
    </source>
</evidence>
<dbReference type="EMBL" id="ML735866">
    <property type="protein sequence ID" value="KAE8411634.1"/>
    <property type="molecule type" value="Genomic_DNA"/>
</dbReference>
<accession>A0ABQ6W3B2</accession>
<dbReference type="Proteomes" id="UP000325395">
    <property type="component" value="Unassembled WGS sequence"/>
</dbReference>
<proteinExistence type="predicted"/>
<organism evidence="2 3">
    <name type="scientific">Aspergillus pseudocaelatus</name>
    <dbReference type="NCBI Taxonomy" id="1825620"/>
    <lineage>
        <taxon>Eukaryota</taxon>
        <taxon>Fungi</taxon>
        <taxon>Dikarya</taxon>
        <taxon>Ascomycota</taxon>
        <taxon>Pezizomycotina</taxon>
        <taxon>Eurotiomycetes</taxon>
        <taxon>Eurotiomycetidae</taxon>
        <taxon>Eurotiales</taxon>
        <taxon>Aspergillaceae</taxon>
        <taxon>Aspergillus</taxon>
        <taxon>Aspergillus subgen. Circumdati</taxon>
    </lineage>
</organism>
<keyword evidence="1" id="KW-1133">Transmembrane helix</keyword>
<gene>
    <name evidence="2" type="ORF">BDV36DRAFT_274083</name>
</gene>
<keyword evidence="3" id="KW-1185">Reference proteome</keyword>
<protein>
    <submittedName>
        <fullName evidence="2">Uncharacterized protein</fullName>
    </submittedName>
</protein>
<feature type="transmembrane region" description="Helical" evidence="1">
    <location>
        <begin position="20"/>
        <end position="38"/>
    </location>
</feature>
<evidence type="ECO:0000313" key="3">
    <source>
        <dbReference type="Proteomes" id="UP000325395"/>
    </source>
</evidence>